<feature type="transmembrane region" description="Helical" evidence="2">
    <location>
        <begin position="137"/>
        <end position="156"/>
    </location>
</feature>
<gene>
    <name evidence="4" type="ORF">DI536_22215</name>
</gene>
<dbReference type="Gene3D" id="3.10.580.10">
    <property type="entry name" value="CBS-domain"/>
    <property type="match status" value="2"/>
</dbReference>
<evidence type="ECO:0000313" key="5">
    <source>
        <dbReference type="Proteomes" id="UP000249061"/>
    </source>
</evidence>
<keyword evidence="2" id="KW-0472">Membrane</keyword>
<feature type="transmembrane region" description="Helical" evidence="2">
    <location>
        <begin position="98"/>
        <end position="116"/>
    </location>
</feature>
<dbReference type="Pfam" id="PF04982">
    <property type="entry name" value="TM_HPP"/>
    <property type="match status" value="1"/>
</dbReference>
<reference evidence="4 5" key="1">
    <citation type="submission" date="2017-08" db="EMBL/GenBank/DDBJ databases">
        <title>Infants hospitalized years apart are colonized by the same room-sourced microbial strains.</title>
        <authorList>
            <person name="Brooks B."/>
            <person name="Olm M.R."/>
            <person name="Firek B.A."/>
            <person name="Baker R."/>
            <person name="Thomas B.C."/>
            <person name="Morowitz M.J."/>
            <person name="Banfield J.F."/>
        </authorList>
    </citation>
    <scope>NUCLEOTIDE SEQUENCE [LARGE SCALE GENOMIC DNA]</scope>
    <source>
        <strain evidence="4">S2_003_000_R2_14</strain>
    </source>
</reference>
<dbReference type="InterPro" id="IPR007065">
    <property type="entry name" value="HPP"/>
</dbReference>
<dbReference type="Pfam" id="PF00571">
    <property type="entry name" value="CBS"/>
    <property type="match status" value="2"/>
</dbReference>
<dbReference type="SMART" id="SM00116">
    <property type="entry name" value="CBS"/>
    <property type="match status" value="2"/>
</dbReference>
<dbReference type="SUPFAM" id="SSF54631">
    <property type="entry name" value="CBS-domain pair"/>
    <property type="match status" value="1"/>
</dbReference>
<dbReference type="InterPro" id="IPR058581">
    <property type="entry name" value="TM_HPP"/>
</dbReference>
<organism evidence="4 5">
    <name type="scientific">Archangium gephyra</name>
    <dbReference type="NCBI Taxonomy" id="48"/>
    <lineage>
        <taxon>Bacteria</taxon>
        <taxon>Pseudomonadati</taxon>
        <taxon>Myxococcota</taxon>
        <taxon>Myxococcia</taxon>
        <taxon>Myxococcales</taxon>
        <taxon>Cystobacterineae</taxon>
        <taxon>Archangiaceae</taxon>
        <taxon>Archangium</taxon>
    </lineage>
</organism>
<dbReference type="InterPro" id="IPR046342">
    <property type="entry name" value="CBS_dom_sf"/>
</dbReference>
<keyword evidence="1" id="KW-0129">CBS domain</keyword>
<dbReference type="EMBL" id="QFQP01000021">
    <property type="protein sequence ID" value="PZR09299.1"/>
    <property type="molecule type" value="Genomic_DNA"/>
</dbReference>
<evidence type="ECO:0000256" key="1">
    <source>
        <dbReference type="PROSITE-ProRule" id="PRU00703"/>
    </source>
</evidence>
<feature type="domain" description="CBS" evidence="3">
    <location>
        <begin position="273"/>
        <end position="325"/>
    </location>
</feature>
<feature type="transmembrane region" description="Helical" evidence="2">
    <location>
        <begin position="48"/>
        <end position="65"/>
    </location>
</feature>
<keyword evidence="2" id="KW-0812">Transmembrane</keyword>
<dbReference type="PANTHER" id="PTHR33741:SF5">
    <property type="entry name" value="TRANSMEMBRANE PROTEIN DDB_G0269096-RELATED"/>
    <property type="match status" value="1"/>
</dbReference>
<comment type="caution">
    <text evidence="4">The sequence shown here is derived from an EMBL/GenBank/DDBJ whole genome shotgun (WGS) entry which is preliminary data.</text>
</comment>
<dbReference type="AlphaFoldDB" id="A0A2W5T0P2"/>
<proteinExistence type="predicted"/>
<feature type="transmembrane region" description="Helical" evidence="2">
    <location>
        <begin position="21"/>
        <end position="42"/>
    </location>
</feature>
<feature type="domain" description="CBS" evidence="3">
    <location>
        <begin position="217"/>
        <end position="266"/>
    </location>
</feature>
<accession>A0A2W5T0P2</accession>
<dbReference type="PANTHER" id="PTHR33741">
    <property type="entry name" value="TRANSMEMBRANE PROTEIN DDB_G0269096-RELATED"/>
    <property type="match status" value="1"/>
</dbReference>
<dbReference type="PROSITE" id="PS51371">
    <property type="entry name" value="CBS"/>
    <property type="match status" value="2"/>
</dbReference>
<dbReference type="Proteomes" id="UP000249061">
    <property type="component" value="Unassembled WGS sequence"/>
</dbReference>
<evidence type="ECO:0000313" key="4">
    <source>
        <dbReference type="EMBL" id="PZR09299.1"/>
    </source>
</evidence>
<sequence length="325" mass="34436">MQSWFRAFLPAPIATDGKERLRAVVGAFLGILVTALISHAVAGTVTPWMVAPLGASAVLVFAVPASPLAQPWSVIGGNTLSAACGVLCVRLIGVPEYAAGAAVALAIATMFTLRCLHPPGGAAALLVALAGVKDPMFVLFPVLTNSMLLVASGVAWNNATKRRYPHVQLPPKPDAELEAVIAKYNQVLDVPRDDLRALLDEVRFRGMISGTRVRDVMSRQAISLTTENTTADAHGIFVEKHIKAIPVIDDAKHVIGIVSPIDLTRAGELREVMTKQVKTVDANARLADLVPVFSTSGHHHLPVVEDGKLVGMLTESNVIRALTPG</sequence>
<keyword evidence="2" id="KW-1133">Transmembrane helix</keyword>
<evidence type="ECO:0000259" key="3">
    <source>
        <dbReference type="PROSITE" id="PS51371"/>
    </source>
</evidence>
<name>A0A2W5T0P2_9BACT</name>
<protein>
    <recommendedName>
        <fullName evidence="3">CBS domain-containing protein</fullName>
    </recommendedName>
</protein>
<dbReference type="InterPro" id="IPR000644">
    <property type="entry name" value="CBS_dom"/>
</dbReference>
<evidence type="ECO:0000256" key="2">
    <source>
        <dbReference type="SAM" id="Phobius"/>
    </source>
</evidence>